<accession>A0ACC1MZJ7</accession>
<reference evidence="1" key="1">
    <citation type="submission" date="2022-08" db="EMBL/GenBank/DDBJ databases">
        <title>Genome Sequence of Lecanicillium fungicola.</title>
        <authorList>
            <person name="Buettner E."/>
        </authorList>
    </citation>
    <scope>NUCLEOTIDE SEQUENCE</scope>
    <source>
        <strain evidence="1">Babe33</strain>
    </source>
</reference>
<dbReference type="EMBL" id="JANJQO010001228">
    <property type="protein sequence ID" value="KAJ2972016.1"/>
    <property type="molecule type" value="Genomic_DNA"/>
</dbReference>
<proteinExistence type="predicted"/>
<dbReference type="Proteomes" id="UP001143910">
    <property type="component" value="Unassembled WGS sequence"/>
</dbReference>
<gene>
    <name evidence="1" type="ORF">NQ176_g7397</name>
</gene>
<name>A0ACC1MZJ7_9HYPO</name>
<comment type="caution">
    <text evidence="1">The sequence shown here is derived from an EMBL/GenBank/DDBJ whole genome shotgun (WGS) entry which is preliminary data.</text>
</comment>
<evidence type="ECO:0000313" key="2">
    <source>
        <dbReference type="Proteomes" id="UP001143910"/>
    </source>
</evidence>
<keyword evidence="2" id="KW-1185">Reference proteome</keyword>
<organism evidence="1 2">
    <name type="scientific">Zarea fungicola</name>
    <dbReference type="NCBI Taxonomy" id="93591"/>
    <lineage>
        <taxon>Eukaryota</taxon>
        <taxon>Fungi</taxon>
        <taxon>Dikarya</taxon>
        <taxon>Ascomycota</taxon>
        <taxon>Pezizomycotina</taxon>
        <taxon>Sordariomycetes</taxon>
        <taxon>Hypocreomycetidae</taxon>
        <taxon>Hypocreales</taxon>
        <taxon>Cordycipitaceae</taxon>
        <taxon>Zarea</taxon>
    </lineage>
</organism>
<protein>
    <submittedName>
        <fullName evidence="1">Uncharacterized protein</fullName>
    </submittedName>
</protein>
<evidence type="ECO:0000313" key="1">
    <source>
        <dbReference type="EMBL" id="KAJ2972016.1"/>
    </source>
</evidence>
<sequence>MSPSRVSTHRYQHVLVSGSPFERGRQHGSQASTKIHFNISKYKSLSSMPSQTIIDRYVRDYYIPAITAEFPRGLEEMKGLAEGAMTSLEEIVMLNARYDLSRHVRSEQGPSECTSMSLITKPADGEGGDVFVAQNWDISPWLHDNDTIIVLHSIDPSSNDVNQPCSTIALTEAGQLARSGMNSLGIAVCANSLWSTQDYFPVMDEASLKPVLPVSLSRRMVLECGNIGQALRTVSRMSRHTSNNLMIGCKTGIAVDVELTPYDAFIIHPDTIETAAGPLQLLTHANHFVSPAMLSRSDVKEGYGGGSSSYRDKRLYQRLAQSAGASHGSLTFNDIQHAFKDHAGFPESVCEHATSNSTSVTVACVVYDLNRLEMHVSTGNPCLDAWDTYRLDVKQDAKKP</sequence>